<dbReference type="Gene3D" id="3.40.309.10">
    <property type="entry name" value="Aldehyde Dehydrogenase, Chain A, domain 2"/>
    <property type="match status" value="1"/>
</dbReference>
<keyword evidence="8" id="KW-1185">Reference proteome</keyword>
<dbReference type="Pfam" id="PF00171">
    <property type="entry name" value="Aldedh"/>
    <property type="match status" value="1"/>
</dbReference>
<dbReference type="GO" id="GO:0016620">
    <property type="term" value="F:oxidoreductase activity, acting on the aldehyde or oxo group of donors, NAD or NADP as acceptor"/>
    <property type="evidence" value="ECO:0007669"/>
    <property type="project" value="InterPro"/>
</dbReference>
<evidence type="ECO:0000256" key="3">
    <source>
        <dbReference type="PROSITE-ProRule" id="PRU10007"/>
    </source>
</evidence>
<dbReference type="InterPro" id="IPR029510">
    <property type="entry name" value="Ald_DH_CS_GLU"/>
</dbReference>
<dbReference type="InterPro" id="IPR016162">
    <property type="entry name" value="Ald_DH_N"/>
</dbReference>
<sequence length="509" mass="52830">MDHEDPAGARHPNGPNDRKHPKEMTSSMDVLEIQSLVGGRWTGAPTVVRDNPAVPGQRVSVSADLDTATVERALDAAHAAARDWGRTPAPARGRILERAGALLDDRADEAARDITREEGKTFAEARGEVARAADILRFFGSEGWRIGGTTYPSAVGTDLIYSRREPLGAVAVITPWNFPIAIPTWKSAPALVSGNAVVLKPAQITPAGAWHLASVLREAGLPDGVFTLLTGSGARIGAQLVESPWIDAVTFTGSVGVGAGIYTAAAPRRIRVQLELGGKNAVVVCDDADARVAAGIVAAGGFGLTGQACTATSRVICLPGIRDAFLEALREETAAYLPGDGLAEGVRMGPVVSGGQLATDLGYLEKAVAEGARVAVGGAVADGLLLGPTVLTGVQPAHTVAQEEVFGPVVAVLDATGLDQAIELVNDSRFGLTAGVVTNDLDTVHRFSAEVRAGVIKVNRPTGGVELNVPFGGVGDSSTNTYREQGQTAVDFFTWTKSVYQASAPRSTS</sequence>
<dbReference type="FunFam" id="3.40.605.10:FF:000007">
    <property type="entry name" value="NAD/NADP-dependent betaine aldehyde dehydrogenase"/>
    <property type="match status" value="1"/>
</dbReference>
<dbReference type="InterPro" id="IPR016163">
    <property type="entry name" value="Ald_DH_C"/>
</dbReference>
<evidence type="ECO:0000256" key="4">
    <source>
        <dbReference type="RuleBase" id="RU003345"/>
    </source>
</evidence>
<evidence type="ECO:0000256" key="2">
    <source>
        <dbReference type="ARBA" id="ARBA00023002"/>
    </source>
</evidence>
<evidence type="ECO:0000256" key="5">
    <source>
        <dbReference type="SAM" id="MobiDB-lite"/>
    </source>
</evidence>
<dbReference type="PANTHER" id="PTHR11699">
    <property type="entry name" value="ALDEHYDE DEHYDROGENASE-RELATED"/>
    <property type="match status" value="1"/>
</dbReference>
<comment type="similarity">
    <text evidence="1 4">Belongs to the aldehyde dehydrogenase family.</text>
</comment>
<reference evidence="7 8" key="1">
    <citation type="submission" date="2016-10" db="EMBL/GenBank/DDBJ databases">
        <authorList>
            <person name="de Groot N.N."/>
        </authorList>
    </citation>
    <scope>NUCLEOTIDE SEQUENCE [LARGE SCALE GENOMIC DNA]</scope>
    <source>
        <strain evidence="7 8">CGMCC 4.3510</strain>
    </source>
</reference>
<evidence type="ECO:0000313" key="8">
    <source>
        <dbReference type="Proteomes" id="UP000199323"/>
    </source>
</evidence>
<name>A0A1I2ICA4_9ACTN</name>
<dbReference type="SUPFAM" id="SSF53720">
    <property type="entry name" value="ALDH-like"/>
    <property type="match status" value="1"/>
</dbReference>
<feature type="region of interest" description="Disordered" evidence="5">
    <location>
        <begin position="1"/>
        <end position="24"/>
    </location>
</feature>
<feature type="active site" evidence="3">
    <location>
        <position position="275"/>
    </location>
</feature>
<dbReference type="InterPro" id="IPR016160">
    <property type="entry name" value="Ald_DH_CS_CYS"/>
</dbReference>
<dbReference type="PROSITE" id="PS00687">
    <property type="entry name" value="ALDEHYDE_DEHYDR_GLU"/>
    <property type="match status" value="1"/>
</dbReference>
<evidence type="ECO:0000259" key="6">
    <source>
        <dbReference type="Pfam" id="PF00171"/>
    </source>
</evidence>
<dbReference type="Gene3D" id="3.40.605.10">
    <property type="entry name" value="Aldehyde Dehydrogenase, Chain A, domain 1"/>
    <property type="match status" value="1"/>
</dbReference>
<organism evidence="7 8">
    <name type="scientific">Actinacidiphila alni</name>
    <dbReference type="NCBI Taxonomy" id="380248"/>
    <lineage>
        <taxon>Bacteria</taxon>
        <taxon>Bacillati</taxon>
        <taxon>Actinomycetota</taxon>
        <taxon>Actinomycetes</taxon>
        <taxon>Kitasatosporales</taxon>
        <taxon>Streptomycetaceae</taxon>
        <taxon>Actinacidiphila</taxon>
    </lineage>
</organism>
<dbReference type="STRING" id="380248.SAMN05216251_11321"/>
<dbReference type="Proteomes" id="UP000199323">
    <property type="component" value="Unassembled WGS sequence"/>
</dbReference>
<evidence type="ECO:0000313" key="7">
    <source>
        <dbReference type="EMBL" id="SFF39283.1"/>
    </source>
</evidence>
<protein>
    <submittedName>
        <fullName evidence="7">Aldehyde dehydrogenase (NAD+)</fullName>
    </submittedName>
</protein>
<evidence type="ECO:0000256" key="1">
    <source>
        <dbReference type="ARBA" id="ARBA00009986"/>
    </source>
</evidence>
<gene>
    <name evidence="7" type="ORF">SAMN05216251_11321</name>
</gene>
<proteinExistence type="inferred from homology"/>
<dbReference type="EMBL" id="FONG01000013">
    <property type="protein sequence ID" value="SFF39283.1"/>
    <property type="molecule type" value="Genomic_DNA"/>
</dbReference>
<keyword evidence="2 4" id="KW-0560">Oxidoreductase</keyword>
<dbReference type="InterPro" id="IPR016161">
    <property type="entry name" value="Ald_DH/histidinol_DH"/>
</dbReference>
<feature type="domain" description="Aldehyde dehydrogenase" evidence="6">
    <location>
        <begin position="51"/>
        <end position="499"/>
    </location>
</feature>
<dbReference type="InterPro" id="IPR015590">
    <property type="entry name" value="Aldehyde_DH_dom"/>
</dbReference>
<accession>A0A1I2ICA4</accession>
<dbReference type="AlphaFoldDB" id="A0A1I2ICA4"/>
<dbReference type="PROSITE" id="PS00070">
    <property type="entry name" value="ALDEHYDE_DEHYDR_CYS"/>
    <property type="match status" value="1"/>
</dbReference>